<keyword evidence="4 6" id="KW-0862">Zinc</keyword>
<keyword evidence="5 6" id="KW-0482">Metalloprotease</keyword>
<proteinExistence type="inferred from homology"/>
<dbReference type="PANTHER" id="PTHR22726">
    <property type="entry name" value="METALLOENDOPEPTIDASE OMA1"/>
    <property type="match status" value="1"/>
</dbReference>
<dbReference type="Gene3D" id="1.25.40.10">
    <property type="entry name" value="Tetratricopeptide repeat domain"/>
    <property type="match status" value="1"/>
</dbReference>
<dbReference type="GO" id="GO:0051603">
    <property type="term" value="P:proteolysis involved in protein catabolic process"/>
    <property type="evidence" value="ECO:0007669"/>
    <property type="project" value="TreeGrafter"/>
</dbReference>
<evidence type="ECO:0000256" key="1">
    <source>
        <dbReference type="ARBA" id="ARBA00022670"/>
    </source>
</evidence>
<dbReference type="InterPro" id="IPR001915">
    <property type="entry name" value="Peptidase_M48"/>
</dbReference>
<dbReference type="PANTHER" id="PTHR22726:SF1">
    <property type="entry name" value="METALLOENDOPEPTIDASE OMA1, MITOCHONDRIAL"/>
    <property type="match status" value="1"/>
</dbReference>
<dbReference type="STRING" id="1429043.X474_22280"/>
<evidence type="ECO:0000256" key="5">
    <source>
        <dbReference type="ARBA" id="ARBA00023049"/>
    </source>
</evidence>
<dbReference type="InterPro" id="IPR011990">
    <property type="entry name" value="TPR-like_helical_dom_sf"/>
</dbReference>
<dbReference type="EMBL" id="AZAC01000044">
    <property type="protein sequence ID" value="KIX11806.1"/>
    <property type="molecule type" value="Genomic_DNA"/>
</dbReference>
<evidence type="ECO:0000256" key="2">
    <source>
        <dbReference type="ARBA" id="ARBA00022723"/>
    </source>
</evidence>
<dbReference type="GO" id="GO:0046872">
    <property type="term" value="F:metal ion binding"/>
    <property type="evidence" value="ECO:0007669"/>
    <property type="project" value="UniProtKB-KW"/>
</dbReference>
<dbReference type="InterPro" id="IPR051156">
    <property type="entry name" value="Mito/Outer_Membr_Metalloprot"/>
</dbReference>
<comment type="similarity">
    <text evidence="6">Belongs to the peptidase M48 family.</text>
</comment>
<keyword evidence="9" id="KW-1185">Reference proteome</keyword>
<dbReference type="Proteomes" id="UP000032233">
    <property type="component" value="Unassembled WGS sequence"/>
</dbReference>
<keyword evidence="2" id="KW-0479">Metal-binding</keyword>
<reference evidence="8 9" key="1">
    <citation type="submission" date="2013-11" db="EMBL/GenBank/DDBJ databases">
        <title>Metagenomic analysis of a methanogenic consortium involved in long chain n-alkane degradation.</title>
        <authorList>
            <person name="Davidova I.A."/>
            <person name="Callaghan A.V."/>
            <person name="Wawrik B."/>
            <person name="Pruitt S."/>
            <person name="Marks C."/>
            <person name="Duncan K.E."/>
            <person name="Suflita J.M."/>
        </authorList>
    </citation>
    <scope>NUCLEOTIDE SEQUENCE [LARGE SCALE GENOMIC DNA]</scope>
    <source>
        <strain evidence="8 9">SPR</strain>
    </source>
</reference>
<dbReference type="GO" id="GO:0004222">
    <property type="term" value="F:metalloendopeptidase activity"/>
    <property type="evidence" value="ECO:0007669"/>
    <property type="project" value="InterPro"/>
</dbReference>
<keyword evidence="3 6" id="KW-0378">Hydrolase</keyword>
<sequence length="431" mass="47651">MGGGLGLWLVLLLLAFAQACVMNPVTGQDELSFMSVPQEIAMGKQYYPQTTQMNNGLPAKDPALQTYVKNVGGRLANLSHRPKVPWDFNVVNSSQVNAFALPGGKISITRGLISKMKNEDELASVLGHEIGHVTARHQAQQYTNQVLTGLALAGLGAVLAGEEWGQYGVMAAGTAASLLMLSYSRDMERQADALGYEYMTRAGYNPKGQTDTFKIFLNEHKESPSAIQAMLRSHPLTTERINTAQNRVLRTDPRFTNQPFKKRPFDRALAIQKRRSPAYAAMDKGDALLAKKNWKAAYTQYQQAIKKFPDEGLFHTKKAMALMKGKKTKIALKAAQKGARLSPNLYLSQHVEGLLLMQGGKFKSATNSFARARKLLPQSPENSLYLAYCLERTGRKKQAVSFYRKAAGLAPSSWVAQKAYQRLNAMGVYKR</sequence>
<evidence type="ECO:0000259" key="7">
    <source>
        <dbReference type="Pfam" id="PF01435"/>
    </source>
</evidence>
<evidence type="ECO:0000256" key="3">
    <source>
        <dbReference type="ARBA" id="ARBA00022801"/>
    </source>
</evidence>
<dbReference type="SMART" id="SM00028">
    <property type="entry name" value="TPR"/>
    <property type="match status" value="4"/>
</dbReference>
<accession>A0A0D2J7V9</accession>
<dbReference type="FunCoup" id="A0A0D2J7V9">
    <property type="interactions" value="124"/>
</dbReference>
<keyword evidence="1 6" id="KW-0645">Protease</keyword>
<dbReference type="Pfam" id="PF13432">
    <property type="entry name" value="TPR_16"/>
    <property type="match status" value="2"/>
</dbReference>
<name>A0A0D2J7V9_9BACT</name>
<dbReference type="Pfam" id="PF01435">
    <property type="entry name" value="Peptidase_M48"/>
    <property type="match status" value="1"/>
</dbReference>
<feature type="domain" description="Peptidase M48" evidence="7">
    <location>
        <begin position="63"/>
        <end position="247"/>
    </location>
</feature>
<organism evidence="8 9">
    <name type="scientific">Dethiosulfatarculus sandiegensis</name>
    <dbReference type="NCBI Taxonomy" id="1429043"/>
    <lineage>
        <taxon>Bacteria</taxon>
        <taxon>Pseudomonadati</taxon>
        <taxon>Thermodesulfobacteriota</taxon>
        <taxon>Desulfarculia</taxon>
        <taxon>Desulfarculales</taxon>
        <taxon>Desulfarculaceae</taxon>
        <taxon>Dethiosulfatarculus</taxon>
    </lineage>
</organism>
<protein>
    <recommendedName>
        <fullName evidence="7">Peptidase M48 domain-containing protein</fullName>
    </recommendedName>
</protein>
<dbReference type="InParanoid" id="A0A0D2J7V9"/>
<evidence type="ECO:0000256" key="4">
    <source>
        <dbReference type="ARBA" id="ARBA00022833"/>
    </source>
</evidence>
<dbReference type="SUPFAM" id="SSF48452">
    <property type="entry name" value="TPR-like"/>
    <property type="match status" value="1"/>
</dbReference>
<evidence type="ECO:0000256" key="6">
    <source>
        <dbReference type="RuleBase" id="RU003983"/>
    </source>
</evidence>
<comment type="caution">
    <text evidence="8">The sequence shown here is derived from an EMBL/GenBank/DDBJ whole genome shotgun (WGS) entry which is preliminary data.</text>
</comment>
<dbReference type="CDD" id="cd07333">
    <property type="entry name" value="M48C_bepA_like"/>
    <property type="match status" value="1"/>
</dbReference>
<gene>
    <name evidence="8" type="ORF">X474_22280</name>
</gene>
<dbReference type="Gene3D" id="3.30.2010.10">
    <property type="entry name" value="Metalloproteases ('zincins'), catalytic domain"/>
    <property type="match status" value="1"/>
</dbReference>
<dbReference type="AlphaFoldDB" id="A0A0D2J7V9"/>
<comment type="cofactor">
    <cofactor evidence="6">
        <name>Zn(2+)</name>
        <dbReference type="ChEBI" id="CHEBI:29105"/>
    </cofactor>
    <text evidence="6">Binds 1 zinc ion per subunit.</text>
</comment>
<dbReference type="InterPro" id="IPR019734">
    <property type="entry name" value="TPR_rpt"/>
</dbReference>
<evidence type="ECO:0000313" key="9">
    <source>
        <dbReference type="Proteomes" id="UP000032233"/>
    </source>
</evidence>
<dbReference type="GO" id="GO:0016020">
    <property type="term" value="C:membrane"/>
    <property type="evidence" value="ECO:0007669"/>
    <property type="project" value="TreeGrafter"/>
</dbReference>
<evidence type="ECO:0000313" key="8">
    <source>
        <dbReference type="EMBL" id="KIX11806.1"/>
    </source>
</evidence>
<dbReference type="RefSeq" id="WP_052515442.1">
    <property type="nucleotide sequence ID" value="NZ_AZAC01000044.1"/>
</dbReference>